<name>A0ABQ9XYI2_9EUKA</name>
<protein>
    <submittedName>
        <fullName evidence="3">Uncharacterized protein</fullName>
    </submittedName>
</protein>
<feature type="signal peptide" evidence="2">
    <location>
        <begin position="1"/>
        <end position="19"/>
    </location>
</feature>
<sequence>MPTTAFSMLFVMIASKDLASCNNSSTVFNFPSQQDLTIISVQDIVVQTSMAALQSWSDPNPANTQPVQCPKPTSHRRARRQAAERAECELQLSVSHAFQSRVK</sequence>
<dbReference type="Proteomes" id="UP001281761">
    <property type="component" value="Unassembled WGS sequence"/>
</dbReference>
<feature type="chain" id="PRO_5046970475" evidence="2">
    <location>
        <begin position="20"/>
        <end position="103"/>
    </location>
</feature>
<organism evidence="3 4">
    <name type="scientific">Blattamonas nauphoetae</name>
    <dbReference type="NCBI Taxonomy" id="2049346"/>
    <lineage>
        <taxon>Eukaryota</taxon>
        <taxon>Metamonada</taxon>
        <taxon>Preaxostyla</taxon>
        <taxon>Oxymonadida</taxon>
        <taxon>Blattamonas</taxon>
    </lineage>
</organism>
<feature type="region of interest" description="Disordered" evidence="1">
    <location>
        <begin position="55"/>
        <end position="82"/>
    </location>
</feature>
<feature type="compositionally biased region" description="Polar residues" evidence="1">
    <location>
        <begin position="55"/>
        <end position="67"/>
    </location>
</feature>
<gene>
    <name evidence="3" type="ORF">BLNAU_8588</name>
</gene>
<keyword evidence="4" id="KW-1185">Reference proteome</keyword>
<evidence type="ECO:0000256" key="2">
    <source>
        <dbReference type="SAM" id="SignalP"/>
    </source>
</evidence>
<evidence type="ECO:0000313" key="3">
    <source>
        <dbReference type="EMBL" id="KAK2956534.1"/>
    </source>
</evidence>
<proteinExistence type="predicted"/>
<comment type="caution">
    <text evidence="3">The sequence shown here is derived from an EMBL/GenBank/DDBJ whole genome shotgun (WGS) entry which is preliminary data.</text>
</comment>
<keyword evidence="2" id="KW-0732">Signal</keyword>
<accession>A0ABQ9XYI2</accession>
<dbReference type="EMBL" id="JARBJD010000055">
    <property type="protein sequence ID" value="KAK2956534.1"/>
    <property type="molecule type" value="Genomic_DNA"/>
</dbReference>
<evidence type="ECO:0000313" key="4">
    <source>
        <dbReference type="Proteomes" id="UP001281761"/>
    </source>
</evidence>
<reference evidence="3 4" key="1">
    <citation type="journal article" date="2022" name="bioRxiv">
        <title>Genomics of Preaxostyla Flagellates Illuminates Evolutionary Transitions and the Path Towards Mitochondrial Loss.</title>
        <authorList>
            <person name="Novak L.V.F."/>
            <person name="Treitli S.C."/>
            <person name="Pyrih J."/>
            <person name="Halakuc P."/>
            <person name="Pipaliya S.V."/>
            <person name="Vacek V."/>
            <person name="Brzon O."/>
            <person name="Soukal P."/>
            <person name="Eme L."/>
            <person name="Dacks J.B."/>
            <person name="Karnkowska A."/>
            <person name="Elias M."/>
            <person name="Hampl V."/>
        </authorList>
    </citation>
    <scope>NUCLEOTIDE SEQUENCE [LARGE SCALE GENOMIC DNA]</scope>
    <source>
        <strain evidence="3">NAU3</strain>
        <tissue evidence="3">Gut</tissue>
    </source>
</reference>
<evidence type="ECO:0000256" key="1">
    <source>
        <dbReference type="SAM" id="MobiDB-lite"/>
    </source>
</evidence>